<feature type="region of interest" description="Disordered" evidence="1">
    <location>
        <begin position="17"/>
        <end position="56"/>
    </location>
</feature>
<reference evidence="2" key="1">
    <citation type="submission" date="2023-10" db="EMBL/GenBank/DDBJ databases">
        <authorList>
            <person name="Chen Y."/>
            <person name="Shah S."/>
            <person name="Dougan E. K."/>
            <person name="Thang M."/>
            <person name="Chan C."/>
        </authorList>
    </citation>
    <scope>NUCLEOTIDE SEQUENCE [LARGE SCALE GENOMIC DNA]</scope>
</reference>
<dbReference type="EMBL" id="CAUYUJ010002459">
    <property type="protein sequence ID" value="CAK0800895.1"/>
    <property type="molecule type" value="Genomic_DNA"/>
</dbReference>
<feature type="compositionally biased region" description="Acidic residues" evidence="1">
    <location>
        <begin position="19"/>
        <end position="35"/>
    </location>
</feature>
<evidence type="ECO:0000313" key="3">
    <source>
        <dbReference type="Proteomes" id="UP001189429"/>
    </source>
</evidence>
<feature type="non-terminal residue" evidence="2">
    <location>
        <position position="121"/>
    </location>
</feature>
<name>A0ABN9Q5A3_9DINO</name>
<comment type="caution">
    <text evidence="2">The sequence shown here is derived from an EMBL/GenBank/DDBJ whole genome shotgun (WGS) entry which is preliminary data.</text>
</comment>
<proteinExistence type="predicted"/>
<protein>
    <submittedName>
        <fullName evidence="2">Uncharacterized protein</fullName>
    </submittedName>
</protein>
<evidence type="ECO:0000313" key="2">
    <source>
        <dbReference type="EMBL" id="CAK0800895.1"/>
    </source>
</evidence>
<sequence length="121" mass="12071">EEASRAMDEAAYYAALAAADEDEDEDEEAGAEEEAAPGGEAALGEEDEAEDAEGAEAAAALAALRSALEPVPDEGGSLEEVAAPVRLPNHLEQRLRDLGVLADGGAAVPAPPAPLPPGAAS</sequence>
<organism evidence="2 3">
    <name type="scientific">Prorocentrum cordatum</name>
    <dbReference type="NCBI Taxonomy" id="2364126"/>
    <lineage>
        <taxon>Eukaryota</taxon>
        <taxon>Sar</taxon>
        <taxon>Alveolata</taxon>
        <taxon>Dinophyceae</taxon>
        <taxon>Prorocentrales</taxon>
        <taxon>Prorocentraceae</taxon>
        <taxon>Prorocentrum</taxon>
    </lineage>
</organism>
<evidence type="ECO:0000256" key="1">
    <source>
        <dbReference type="SAM" id="MobiDB-lite"/>
    </source>
</evidence>
<feature type="non-terminal residue" evidence="2">
    <location>
        <position position="1"/>
    </location>
</feature>
<dbReference type="Proteomes" id="UP001189429">
    <property type="component" value="Unassembled WGS sequence"/>
</dbReference>
<gene>
    <name evidence="2" type="ORF">PCOR1329_LOCUS8924</name>
</gene>
<keyword evidence="3" id="KW-1185">Reference proteome</keyword>
<feature type="compositionally biased region" description="Acidic residues" evidence="1">
    <location>
        <begin position="43"/>
        <end position="54"/>
    </location>
</feature>
<accession>A0ABN9Q5A3</accession>